<evidence type="ECO:0000256" key="5">
    <source>
        <dbReference type="PROSITE-ProRule" id="PRU00581"/>
    </source>
</evidence>
<feature type="compositionally biased region" description="Polar residues" evidence="6">
    <location>
        <begin position="283"/>
        <end position="297"/>
    </location>
</feature>
<name>A0A226F461_FOLCA</name>
<evidence type="ECO:0000259" key="8">
    <source>
        <dbReference type="PROSITE" id="PS51225"/>
    </source>
</evidence>
<dbReference type="EMBL" id="LNIX01000001">
    <property type="protein sequence ID" value="OXA64150.1"/>
    <property type="molecule type" value="Genomic_DNA"/>
</dbReference>
<feature type="transmembrane region" description="Helical" evidence="7">
    <location>
        <begin position="235"/>
        <end position="256"/>
    </location>
</feature>
<sequence length="352" mass="39312">MPSKCQIPRDWSKSEQLSVSEKISLRSGTNSASARYVNSVSDVIRDLEPVHTDDDQFEIDGSIRLPFDMTCDDSRTSIRSWDSHTFYHNNTMEDPATRQGGPISMYCDTNHFKTPIGILRIVLLVASAVSLGCLVYSGTAKYGLFMLPYVARIRFMLFIILFNALVTLLLLFLDVSLLHHAFPIHYHKWVIAVYVMLCSGFCGASALIVSLVHIYVEHFPWVAKVTRDQLIACSVFGFLAGFAALLMAVFATYELCRLHLPIGREDTDQLTLTERASREMQRMQDSTSSTNKKSQMLHSPPSAMEPPVTATIWPIDDVQPCSSKHITCPPPNCNNTGSHIHGHSQNVGSSLR</sequence>
<protein>
    <recommendedName>
        <fullName evidence="8">MARVEL domain-containing protein</fullName>
    </recommendedName>
</protein>
<evidence type="ECO:0000256" key="4">
    <source>
        <dbReference type="ARBA" id="ARBA00023136"/>
    </source>
</evidence>
<dbReference type="InterPro" id="IPR008253">
    <property type="entry name" value="Marvel"/>
</dbReference>
<dbReference type="AlphaFoldDB" id="A0A226F461"/>
<accession>A0A226F461</accession>
<keyword evidence="2 5" id="KW-0812">Transmembrane</keyword>
<dbReference type="GO" id="GO:0016020">
    <property type="term" value="C:membrane"/>
    <property type="evidence" value="ECO:0007669"/>
    <property type="project" value="UniProtKB-SubCell"/>
</dbReference>
<evidence type="ECO:0000313" key="9">
    <source>
        <dbReference type="EMBL" id="OXA64150.1"/>
    </source>
</evidence>
<evidence type="ECO:0000256" key="2">
    <source>
        <dbReference type="ARBA" id="ARBA00022692"/>
    </source>
</evidence>
<reference evidence="9 10" key="1">
    <citation type="submission" date="2015-12" db="EMBL/GenBank/DDBJ databases">
        <title>The genome of Folsomia candida.</title>
        <authorList>
            <person name="Faddeeva A."/>
            <person name="Derks M.F."/>
            <person name="Anvar Y."/>
            <person name="Smit S."/>
            <person name="Van Straalen N."/>
            <person name="Roelofs D."/>
        </authorList>
    </citation>
    <scope>NUCLEOTIDE SEQUENCE [LARGE SCALE GENOMIC DNA]</scope>
    <source>
        <strain evidence="9 10">VU population</strain>
        <tissue evidence="9">Whole body</tissue>
    </source>
</reference>
<dbReference type="OrthoDB" id="6347385at2759"/>
<dbReference type="Proteomes" id="UP000198287">
    <property type="component" value="Unassembled WGS sequence"/>
</dbReference>
<keyword evidence="10" id="KW-1185">Reference proteome</keyword>
<organism evidence="9 10">
    <name type="scientific">Folsomia candida</name>
    <name type="common">Springtail</name>
    <dbReference type="NCBI Taxonomy" id="158441"/>
    <lineage>
        <taxon>Eukaryota</taxon>
        <taxon>Metazoa</taxon>
        <taxon>Ecdysozoa</taxon>
        <taxon>Arthropoda</taxon>
        <taxon>Hexapoda</taxon>
        <taxon>Collembola</taxon>
        <taxon>Entomobryomorpha</taxon>
        <taxon>Isotomoidea</taxon>
        <taxon>Isotomidae</taxon>
        <taxon>Proisotominae</taxon>
        <taxon>Folsomia</taxon>
    </lineage>
</organism>
<keyword evidence="4 5" id="KW-0472">Membrane</keyword>
<gene>
    <name evidence="9" type="ORF">Fcan01_03679</name>
</gene>
<comment type="subcellular location">
    <subcellularLocation>
        <location evidence="1">Membrane</location>
        <topology evidence="1">Multi-pass membrane protein</topology>
    </subcellularLocation>
</comment>
<comment type="caution">
    <text evidence="9">The sequence shown here is derived from an EMBL/GenBank/DDBJ whole genome shotgun (WGS) entry which is preliminary data.</text>
</comment>
<feature type="region of interest" description="Disordered" evidence="6">
    <location>
        <begin position="278"/>
        <end position="305"/>
    </location>
</feature>
<feature type="domain" description="MARVEL" evidence="8">
    <location>
        <begin position="111"/>
        <end position="256"/>
    </location>
</feature>
<feature type="transmembrane region" description="Helical" evidence="7">
    <location>
        <begin position="118"/>
        <end position="137"/>
    </location>
</feature>
<evidence type="ECO:0000256" key="6">
    <source>
        <dbReference type="SAM" id="MobiDB-lite"/>
    </source>
</evidence>
<keyword evidence="3 7" id="KW-1133">Transmembrane helix</keyword>
<proteinExistence type="predicted"/>
<dbReference type="PROSITE" id="PS51225">
    <property type="entry name" value="MARVEL"/>
    <property type="match status" value="1"/>
</dbReference>
<evidence type="ECO:0000256" key="3">
    <source>
        <dbReference type="ARBA" id="ARBA00022989"/>
    </source>
</evidence>
<feature type="transmembrane region" description="Helical" evidence="7">
    <location>
        <begin position="157"/>
        <end position="177"/>
    </location>
</feature>
<evidence type="ECO:0000256" key="7">
    <source>
        <dbReference type="SAM" id="Phobius"/>
    </source>
</evidence>
<feature type="transmembrane region" description="Helical" evidence="7">
    <location>
        <begin position="189"/>
        <end position="215"/>
    </location>
</feature>
<evidence type="ECO:0000256" key="1">
    <source>
        <dbReference type="ARBA" id="ARBA00004141"/>
    </source>
</evidence>
<evidence type="ECO:0000313" key="10">
    <source>
        <dbReference type="Proteomes" id="UP000198287"/>
    </source>
</evidence>